<keyword evidence="1" id="KW-1185">Reference proteome</keyword>
<reference evidence="2" key="1">
    <citation type="submission" date="2022-11" db="UniProtKB">
        <authorList>
            <consortium name="WormBaseParasite"/>
        </authorList>
    </citation>
    <scope>IDENTIFICATION</scope>
</reference>
<accession>A0A915EAP5</accession>
<dbReference type="Proteomes" id="UP000887574">
    <property type="component" value="Unplaced"/>
</dbReference>
<evidence type="ECO:0000313" key="1">
    <source>
        <dbReference type="Proteomes" id="UP000887574"/>
    </source>
</evidence>
<dbReference type="AlphaFoldDB" id="A0A915EAP5"/>
<organism evidence="1 2">
    <name type="scientific">Ditylenchus dipsaci</name>
    <dbReference type="NCBI Taxonomy" id="166011"/>
    <lineage>
        <taxon>Eukaryota</taxon>
        <taxon>Metazoa</taxon>
        <taxon>Ecdysozoa</taxon>
        <taxon>Nematoda</taxon>
        <taxon>Chromadorea</taxon>
        <taxon>Rhabditida</taxon>
        <taxon>Tylenchina</taxon>
        <taxon>Tylenchomorpha</taxon>
        <taxon>Sphaerularioidea</taxon>
        <taxon>Anguinidae</taxon>
        <taxon>Anguininae</taxon>
        <taxon>Ditylenchus</taxon>
    </lineage>
</organism>
<proteinExistence type="predicted"/>
<sequence>MSRHGVSNSTLRHIVMGPPENIPMFHQMAAKMMDDFRRYRLRHNRPGATSQNLGYDPILSHTVLTHFIKKLLSPCKQL</sequence>
<dbReference type="WBParaSite" id="jg3302">
    <property type="protein sequence ID" value="jg3302"/>
    <property type="gene ID" value="jg3302"/>
</dbReference>
<protein>
    <submittedName>
        <fullName evidence="2">Uncharacterized protein</fullName>
    </submittedName>
</protein>
<evidence type="ECO:0000313" key="2">
    <source>
        <dbReference type="WBParaSite" id="jg3302"/>
    </source>
</evidence>
<name>A0A915EAP5_9BILA</name>